<dbReference type="SUPFAM" id="SSF53927">
    <property type="entry name" value="Cytidine deaminase-like"/>
    <property type="match status" value="1"/>
</dbReference>
<dbReference type="PANTHER" id="PTHR11692:SF0">
    <property type="entry name" value="BIFUNCTIONAL PURINE BIOSYNTHESIS PROTEIN ATIC"/>
    <property type="match status" value="1"/>
</dbReference>
<dbReference type="GO" id="GO:0006189">
    <property type="term" value="P:'de novo' IMP biosynthetic process"/>
    <property type="evidence" value="ECO:0007669"/>
    <property type="project" value="TreeGrafter"/>
</dbReference>
<organism evidence="1 2">
    <name type="scientific">Brassica carinata</name>
    <name type="common">Ethiopian mustard</name>
    <name type="synonym">Abyssinian cabbage</name>
    <dbReference type="NCBI Taxonomy" id="52824"/>
    <lineage>
        <taxon>Eukaryota</taxon>
        <taxon>Viridiplantae</taxon>
        <taxon>Streptophyta</taxon>
        <taxon>Embryophyta</taxon>
        <taxon>Tracheophyta</taxon>
        <taxon>Spermatophyta</taxon>
        <taxon>Magnoliopsida</taxon>
        <taxon>eudicotyledons</taxon>
        <taxon>Gunneridae</taxon>
        <taxon>Pentapetalae</taxon>
        <taxon>rosids</taxon>
        <taxon>malvids</taxon>
        <taxon>Brassicales</taxon>
        <taxon>Brassicaceae</taxon>
        <taxon>Brassiceae</taxon>
        <taxon>Brassica</taxon>
    </lineage>
</organism>
<keyword evidence="2" id="KW-1185">Reference proteome</keyword>
<dbReference type="InterPro" id="IPR024051">
    <property type="entry name" value="AICAR_Tfase_dup_dom_sf"/>
</dbReference>
<dbReference type="EMBL" id="JAAMPC010000006">
    <property type="protein sequence ID" value="KAG2309063.1"/>
    <property type="molecule type" value="Genomic_DNA"/>
</dbReference>
<dbReference type="GO" id="GO:0004643">
    <property type="term" value="F:phosphoribosylaminoimidazolecarboxamide formyltransferase activity"/>
    <property type="evidence" value="ECO:0007669"/>
    <property type="project" value="InterPro"/>
</dbReference>
<evidence type="ECO:0000313" key="2">
    <source>
        <dbReference type="Proteomes" id="UP000886595"/>
    </source>
</evidence>
<protein>
    <submittedName>
        <fullName evidence="1">Uncharacterized protein</fullName>
    </submittedName>
</protein>
<gene>
    <name evidence="1" type="ORF">Bca52824_028811</name>
</gene>
<sequence length="97" mass="11141">MIKGSYLSDKVSGDWLAQEDISFGSVSDKTPTESELADAKFAWLCVKHVKSNAIVIAKDRPKPAMAKIHLVLLLLGVYELQLGKMRWKRRVRREWER</sequence>
<dbReference type="Pfam" id="PF01808">
    <property type="entry name" value="AICARFT_IMPCHas"/>
    <property type="match status" value="1"/>
</dbReference>
<dbReference type="PANTHER" id="PTHR11692">
    <property type="entry name" value="BIFUNCTIONAL PURINE BIOSYNTHESIS PROTEIN PURH"/>
    <property type="match status" value="1"/>
</dbReference>
<evidence type="ECO:0000313" key="1">
    <source>
        <dbReference type="EMBL" id="KAG2309063.1"/>
    </source>
</evidence>
<dbReference type="Proteomes" id="UP000886595">
    <property type="component" value="Unassembled WGS sequence"/>
</dbReference>
<proteinExistence type="predicted"/>
<reference evidence="1 2" key="1">
    <citation type="submission" date="2020-02" db="EMBL/GenBank/DDBJ databases">
        <authorList>
            <person name="Ma Q."/>
            <person name="Huang Y."/>
            <person name="Song X."/>
            <person name="Pei D."/>
        </authorList>
    </citation>
    <scope>NUCLEOTIDE SEQUENCE [LARGE SCALE GENOMIC DNA]</scope>
    <source>
        <strain evidence="1">Sxm20200214</strain>
        <tissue evidence="1">Leaf</tissue>
    </source>
</reference>
<comment type="caution">
    <text evidence="1">The sequence shown here is derived from an EMBL/GenBank/DDBJ whole genome shotgun (WGS) entry which is preliminary data.</text>
</comment>
<dbReference type="Gene3D" id="3.40.140.20">
    <property type="match status" value="1"/>
</dbReference>
<dbReference type="AlphaFoldDB" id="A0A8X7VCU8"/>
<dbReference type="GO" id="GO:0005829">
    <property type="term" value="C:cytosol"/>
    <property type="evidence" value="ECO:0007669"/>
    <property type="project" value="TreeGrafter"/>
</dbReference>
<dbReference type="InterPro" id="IPR016193">
    <property type="entry name" value="Cytidine_deaminase-like"/>
</dbReference>
<dbReference type="GO" id="GO:0003937">
    <property type="term" value="F:IMP cyclohydrolase activity"/>
    <property type="evidence" value="ECO:0007669"/>
    <property type="project" value="InterPro"/>
</dbReference>
<dbReference type="InterPro" id="IPR002695">
    <property type="entry name" value="PurH-like"/>
</dbReference>
<name>A0A8X7VCU8_BRACI</name>
<dbReference type="OrthoDB" id="6017153at2759"/>
<accession>A0A8X7VCU8</accession>